<evidence type="ECO:0000313" key="4">
    <source>
        <dbReference type="Proteomes" id="UP000694865"/>
    </source>
</evidence>
<keyword evidence="4" id="KW-1185">Reference proteome</keyword>
<feature type="compositionally biased region" description="Basic and acidic residues" evidence="3">
    <location>
        <begin position="467"/>
        <end position="502"/>
    </location>
</feature>
<dbReference type="InterPro" id="IPR032675">
    <property type="entry name" value="LRR_dom_sf"/>
</dbReference>
<feature type="compositionally biased region" description="Basic and acidic residues" evidence="3">
    <location>
        <begin position="646"/>
        <end position="667"/>
    </location>
</feature>
<dbReference type="Pfam" id="PF14580">
    <property type="entry name" value="LRR_9"/>
    <property type="match status" value="1"/>
</dbReference>
<dbReference type="Proteomes" id="UP000694865">
    <property type="component" value="Unplaced"/>
</dbReference>
<feature type="compositionally biased region" description="Basic and acidic residues" evidence="3">
    <location>
        <begin position="550"/>
        <end position="561"/>
    </location>
</feature>
<feature type="region of interest" description="Disordered" evidence="3">
    <location>
        <begin position="463"/>
        <end position="523"/>
    </location>
</feature>
<dbReference type="GeneID" id="102802428"/>
<dbReference type="SUPFAM" id="SSF52075">
    <property type="entry name" value="Outer arm dynein light chain 1"/>
    <property type="match status" value="1"/>
</dbReference>
<dbReference type="PANTHER" id="PTHR15454">
    <property type="entry name" value="NISCHARIN RELATED"/>
    <property type="match status" value="1"/>
</dbReference>
<feature type="region of interest" description="Disordered" evidence="3">
    <location>
        <begin position="548"/>
        <end position="675"/>
    </location>
</feature>
<name>A0ABM0MDI4_SACKO</name>
<dbReference type="RefSeq" id="XP_006818075.1">
    <property type="nucleotide sequence ID" value="XM_006818012.1"/>
</dbReference>
<accession>A0ABM0MDI4</accession>
<evidence type="ECO:0000256" key="3">
    <source>
        <dbReference type="SAM" id="MobiDB-lite"/>
    </source>
</evidence>
<dbReference type="PANTHER" id="PTHR15454:SF19">
    <property type="entry name" value="LEUCINE-RICH REPEAT-CONTAINING PROTEIN 51"/>
    <property type="match status" value="1"/>
</dbReference>
<feature type="compositionally biased region" description="Polar residues" evidence="3">
    <location>
        <begin position="390"/>
        <end position="400"/>
    </location>
</feature>
<reference evidence="5" key="1">
    <citation type="submission" date="2025-08" db="UniProtKB">
        <authorList>
            <consortium name="RefSeq"/>
        </authorList>
    </citation>
    <scope>IDENTIFICATION</scope>
    <source>
        <tissue evidence="5">Testes</tissue>
    </source>
</reference>
<proteinExistence type="predicted"/>
<feature type="region of interest" description="Disordered" evidence="3">
    <location>
        <begin position="390"/>
        <end position="411"/>
    </location>
</feature>
<dbReference type="InterPro" id="IPR001611">
    <property type="entry name" value="Leu-rich_rpt"/>
</dbReference>
<evidence type="ECO:0000256" key="1">
    <source>
        <dbReference type="ARBA" id="ARBA00022614"/>
    </source>
</evidence>
<dbReference type="Gene3D" id="3.80.10.10">
    <property type="entry name" value="Ribonuclease Inhibitor"/>
    <property type="match status" value="1"/>
</dbReference>
<dbReference type="PROSITE" id="PS51450">
    <property type="entry name" value="LRR"/>
    <property type="match status" value="2"/>
</dbReference>
<gene>
    <name evidence="5" type="primary">LOC102802428</name>
</gene>
<evidence type="ECO:0000313" key="5">
    <source>
        <dbReference type="RefSeq" id="XP_006818075.1"/>
    </source>
</evidence>
<keyword evidence="2" id="KW-0677">Repeat</keyword>
<organism evidence="4 5">
    <name type="scientific">Saccoglossus kowalevskii</name>
    <name type="common">Acorn worm</name>
    <dbReference type="NCBI Taxonomy" id="10224"/>
    <lineage>
        <taxon>Eukaryota</taxon>
        <taxon>Metazoa</taxon>
        <taxon>Hemichordata</taxon>
        <taxon>Enteropneusta</taxon>
        <taxon>Harrimaniidae</taxon>
        <taxon>Saccoglossus</taxon>
    </lineage>
</organism>
<feature type="compositionally biased region" description="Basic and acidic residues" evidence="3">
    <location>
        <begin position="574"/>
        <end position="612"/>
    </location>
</feature>
<evidence type="ECO:0000256" key="2">
    <source>
        <dbReference type="ARBA" id="ARBA00022737"/>
    </source>
</evidence>
<sequence length="675" mass="75594">MDILKVILQMDRWALQKFRLRTSVNKSLPATHFAVTVRDYGAQQEQEETLEEYFTSKHSPYNVDTSWSNEAKELRDIAVKSPWLIDDKFILKHFKTIRIIDKKVTEVDSDLLKFENLTELTLSCNYLETVNSKSLPASLEVLELCANRISDLSSLCDSPPPLQHLGLGLNKISFLDDYITDAHWPHLLSLDLSHNDLCDLIEVIRKLQTLPKLRNLVLLGNPLAFIPGYRGFVIDSLKKLAILDDFRVTADERHHFRGLSKRKEFILDEARLTINIQIVKGIGMPEELQNPDEQPEFPTVDRKYYVEYDFIESALPRPTSVLDQRGGDGTISGIDKQSGVEILSSVTPVRENDSALMGADDSERAVSQISGAEEPKLEFSGTFFTAVGDESTSATPTVKSETPKPTGLKLAPARTDGLPWVEDGIELGYSFEFTVDDLPALKEYFKNGMSLSVKEDKVLSFPVEEEGGQKKSEKDASKEKGKGKDGKDKDKAKDKGGKDAKDGKKKKKGEPDIEMRSLPAETTVLGTYKLDLDDFIEGEYYLEETFTCRGMEEAEQNKDETASVSKKDKKKKKERGESPKTKKVKDAKSDKGNKDKGKDKPDKKGGKVDKKDKAKKSGSAKSNVSENQDGEDKPKEKPPLTVQIEIELHHWESAADAIVKPKIEKSEPPPNDEAN</sequence>
<protein>
    <submittedName>
        <fullName evidence="5">Leucine-rich repeat-containing protein 43-like</fullName>
    </submittedName>
</protein>
<keyword evidence="1" id="KW-0433">Leucine-rich repeat</keyword>